<sequence length="235" mass="26071">MTNATPMFPLSPEHRDLAILGLACHGTHARAIAAGLEVHTSIVCEVLTDAGIDPILPPRTFRFDNIDWDTDEEVVERLPRSGEVTVEDCAEFDDEEMEYEALDDFTELHGYCIEGCTVTEVSGASWPTTARDAETLVNEANWTGELRMGNGHYALVTHETLALRYPKHLAYLRLKVGPSYAEIASEWAFTVIEVQNAEGFQMWTDNLLDLVSLALGYHEEGERKALEVGDGRDGS</sequence>
<protein>
    <submittedName>
        <fullName evidence="1">Uncharacterized protein</fullName>
    </submittedName>
</protein>
<evidence type="ECO:0000313" key="1">
    <source>
        <dbReference type="EMBL" id="TAA29037.1"/>
    </source>
</evidence>
<accession>A0A4Q8LHP7</accession>
<reference evidence="1 2" key="1">
    <citation type="submission" date="2019-02" db="EMBL/GenBank/DDBJ databases">
        <title>WGS of Pseudoxanthomonas species novum from clinical isolates.</title>
        <authorList>
            <person name="Bernier A.-M."/>
            <person name="Bernard K."/>
            <person name="Vachon A."/>
        </authorList>
    </citation>
    <scope>NUCLEOTIDE SEQUENCE [LARGE SCALE GENOMIC DNA]</scope>
    <source>
        <strain evidence="1 2">NML171202</strain>
    </source>
</reference>
<dbReference type="EMBL" id="SHMB01000004">
    <property type="protein sequence ID" value="TAA29037.1"/>
    <property type="molecule type" value="Genomic_DNA"/>
</dbReference>
<proteinExistence type="predicted"/>
<evidence type="ECO:0000313" key="2">
    <source>
        <dbReference type="Proteomes" id="UP000291286"/>
    </source>
</evidence>
<name>A0A4Q8LHP7_9GAMM</name>
<comment type="caution">
    <text evidence="1">The sequence shown here is derived from an EMBL/GenBank/DDBJ whole genome shotgun (WGS) entry which is preliminary data.</text>
</comment>
<dbReference type="Proteomes" id="UP000291286">
    <property type="component" value="Unassembled WGS sequence"/>
</dbReference>
<gene>
    <name evidence="1" type="ORF">EA661_12155</name>
</gene>
<dbReference type="RefSeq" id="WP_099470345.1">
    <property type="nucleotide sequence ID" value="NZ_SHMB01000004.1"/>
</dbReference>
<organism evidence="1 2">
    <name type="scientific">Pseudoxanthomonas winnipegensis</name>
    <dbReference type="NCBI Taxonomy" id="2480810"/>
    <lineage>
        <taxon>Bacteria</taxon>
        <taxon>Pseudomonadati</taxon>
        <taxon>Pseudomonadota</taxon>
        <taxon>Gammaproteobacteria</taxon>
        <taxon>Lysobacterales</taxon>
        <taxon>Lysobacteraceae</taxon>
        <taxon>Pseudoxanthomonas</taxon>
    </lineage>
</organism>
<dbReference type="AlphaFoldDB" id="A0A4Q8LHP7"/>